<organism evidence="1 2">
    <name type="scientific">Rhodonia placenta</name>
    <dbReference type="NCBI Taxonomy" id="104341"/>
    <lineage>
        <taxon>Eukaryota</taxon>
        <taxon>Fungi</taxon>
        <taxon>Dikarya</taxon>
        <taxon>Basidiomycota</taxon>
        <taxon>Agaricomycotina</taxon>
        <taxon>Agaricomycetes</taxon>
        <taxon>Polyporales</taxon>
        <taxon>Adustoporiaceae</taxon>
        <taxon>Rhodonia</taxon>
    </lineage>
</organism>
<dbReference type="EMBL" id="JADOXO010000187">
    <property type="protein sequence ID" value="KAF9810137.1"/>
    <property type="molecule type" value="Genomic_DNA"/>
</dbReference>
<gene>
    <name evidence="1" type="ORF">IEO21_07120</name>
</gene>
<proteinExistence type="predicted"/>
<protein>
    <submittedName>
        <fullName evidence="1">Uncharacterized protein</fullName>
    </submittedName>
</protein>
<reference evidence="1" key="1">
    <citation type="submission" date="2020-11" db="EMBL/GenBank/DDBJ databases">
        <authorList>
            <person name="Koelle M."/>
            <person name="Horta M.A.C."/>
            <person name="Nowrousian M."/>
            <person name="Ohm R.A."/>
            <person name="Benz P."/>
            <person name="Pilgard A."/>
        </authorList>
    </citation>
    <scope>NUCLEOTIDE SEQUENCE</scope>
    <source>
        <strain evidence="1">FPRL280</strain>
    </source>
</reference>
<sequence>MHRCRDSPQVHPRCARADFRHAIREHLRRHLMDRG</sequence>
<accession>A0A8H7NZ41</accession>
<dbReference type="AlphaFoldDB" id="A0A8H7NZ41"/>
<name>A0A8H7NZ41_9APHY</name>
<comment type="caution">
    <text evidence="1">The sequence shown here is derived from an EMBL/GenBank/DDBJ whole genome shotgun (WGS) entry which is preliminary data.</text>
</comment>
<evidence type="ECO:0000313" key="2">
    <source>
        <dbReference type="Proteomes" id="UP000639403"/>
    </source>
</evidence>
<reference evidence="1" key="2">
    <citation type="journal article" name="Front. Microbiol.">
        <title>Degradative Capacity of Two Strains of Rhodonia placenta: From Phenotype to Genotype.</title>
        <authorList>
            <person name="Kolle M."/>
            <person name="Horta M.A.C."/>
            <person name="Nowrousian M."/>
            <person name="Ohm R.A."/>
            <person name="Benz J.P."/>
            <person name="Pilgard A."/>
        </authorList>
    </citation>
    <scope>NUCLEOTIDE SEQUENCE</scope>
    <source>
        <strain evidence="1">FPRL280</strain>
    </source>
</reference>
<dbReference type="Proteomes" id="UP000639403">
    <property type="component" value="Unassembled WGS sequence"/>
</dbReference>
<evidence type="ECO:0000313" key="1">
    <source>
        <dbReference type="EMBL" id="KAF9810137.1"/>
    </source>
</evidence>